<evidence type="ECO:0000256" key="7">
    <source>
        <dbReference type="SAM" id="Phobius"/>
    </source>
</evidence>
<feature type="transmembrane region" description="Helical" evidence="7">
    <location>
        <begin position="180"/>
        <end position="203"/>
    </location>
</feature>
<evidence type="ECO:0000313" key="9">
    <source>
        <dbReference type="EMBL" id="TDB97030.1"/>
    </source>
</evidence>
<keyword evidence="4 7" id="KW-0812">Transmembrane</keyword>
<feature type="transmembrane region" description="Helical" evidence="7">
    <location>
        <begin position="6"/>
        <end position="22"/>
    </location>
</feature>
<evidence type="ECO:0000313" key="10">
    <source>
        <dbReference type="Proteomes" id="UP000295157"/>
    </source>
</evidence>
<dbReference type="GO" id="GO:0022857">
    <property type="term" value="F:transmembrane transporter activity"/>
    <property type="evidence" value="ECO:0007669"/>
    <property type="project" value="TreeGrafter"/>
</dbReference>
<keyword evidence="3" id="KW-0997">Cell inner membrane</keyword>
<evidence type="ECO:0000256" key="6">
    <source>
        <dbReference type="ARBA" id="ARBA00023136"/>
    </source>
</evidence>
<dbReference type="Pfam" id="PF06808">
    <property type="entry name" value="DctM"/>
    <property type="match status" value="1"/>
</dbReference>
<proteinExistence type="predicted"/>
<keyword evidence="6 7" id="KW-0472">Membrane</keyword>
<feature type="transmembrane region" description="Helical" evidence="7">
    <location>
        <begin position="423"/>
        <end position="443"/>
    </location>
</feature>
<keyword evidence="10" id="KW-1185">Reference proteome</keyword>
<comment type="subcellular location">
    <subcellularLocation>
        <location evidence="1">Cell inner membrane</location>
        <topology evidence="1">Multi-pass membrane protein</topology>
    </subcellularLocation>
</comment>
<protein>
    <submittedName>
        <fullName evidence="9">TRAP transporter large permease subunit</fullName>
    </submittedName>
</protein>
<sequence>MGIAVWALVAYIAIIVVWNGVLKRGIGEAMLLGFVAICLFGGADFFGLAWAGITEALAEEVVFAALAFVFMGYLLTRLGLIQEQVTVLNSVFGRLRGGAGYVSTSAAALLGGPSGSGSGIAASVGSVTIPWMTKSGWRPDLAASLVAGNAGLGISIPPSSSIFLLLGSAAVAPVLTADQLFVPALVGGLWTVAYRFVLVFLWVRRHGIAATAAADIVPLRAALRAGWTSLLVYAGIVVPVLMTLDFGVELMESRVGEAAGDVSIVVWIPVLTVLVTLAVAWKRLPRTGRAWSELLADLAPRYAVIGATLFFAFAAAATLGELGLVEQLTTIMQSLDAPAVVIATLVGLLIVIVAAPLTSTATIAAVGGVAFSALTAAGMDPAAAATAVMIFASTEGASPPGAAPIYIACGIAQVDPARTFVRLIVWFVIPTLVIGVLVATGALPI</sequence>
<evidence type="ECO:0000259" key="8">
    <source>
        <dbReference type="Pfam" id="PF06808"/>
    </source>
</evidence>
<keyword evidence="2" id="KW-1003">Cell membrane</keyword>
<dbReference type="GO" id="GO:0005886">
    <property type="term" value="C:plasma membrane"/>
    <property type="evidence" value="ECO:0007669"/>
    <property type="project" value="UniProtKB-SubCell"/>
</dbReference>
<dbReference type="RefSeq" id="WP_132341040.1">
    <property type="nucleotide sequence ID" value="NZ_SMJZ01000275.1"/>
</dbReference>
<dbReference type="InterPro" id="IPR004681">
    <property type="entry name" value="TRAP_DctM"/>
</dbReference>
<evidence type="ECO:0000256" key="3">
    <source>
        <dbReference type="ARBA" id="ARBA00022519"/>
    </source>
</evidence>
<dbReference type="Proteomes" id="UP000295157">
    <property type="component" value="Unassembled WGS sequence"/>
</dbReference>
<gene>
    <name evidence="9" type="ORF">E1267_40335</name>
</gene>
<feature type="transmembrane region" description="Helical" evidence="7">
    <location>
        <begin position="56"/>
        <end position="75"/>
    </location>
</feature>
<evidence type="ECO:0000256" key="2">
    <source>
        <dbReference type="ARBA" id="ARBA00022475"/>
    </source>
</evidence>
<feature type="transmembrane region" description="Helical" evidence="7">
    <location>
        <begin position="264"/>
        <end position="281"/>
    </location>
</feature>
<feature type="transmembrane region" description="Helical" evidence="7">
    <location>
        <begin position="29"/>
        <end position="50"/>
    </location>
</feature>
<feature type="transmembrane region" description="Helical" evidence="7">
    <location>
        <begin position="141"/>
        <end position="174"/>
    </location>
</feature>
<keyword evidence="5 7" id="KW-1133">Transmembrane helix</keyword>
<feature type="transmembrane region" description="Helical" evidence="7">
    <location>
        <begin position="224"/>
        <end position="244"/>
    </location>
</feature>
<name>A0A4R4MM70_9ACTN</name>
<feature type="transmembrane region" description="Helical" evidence="7">
    <location>
        <begin position="337"/>
        <end position="357"/>
    </location>
</feature>
<comment type="caution">
    <text evidence="9">The sequence shown here is derived from an EMBL/GenBank/DDBJ whole genome shotgun (WGS) entry which is preliminary data.</text>
</comment>
<evidence type="ECO:0000256" key="1">
    <source>
        <dbReference type="ARBA" id="ARBA00004429"/>
    </source>
</evidence>
<dbReference type="PANTHER" id="PTHR33362">
    <property type="entry name" value="SIALIC ACID TRAP TRANSPORTER PERMEASE PROTEIN SIAT-RELATED"/>
    <property type="match status" value="1"/>
</dbReference>
<accession>A0A4R4MM70</accession>
<dbReference type="OrthoDB" id="3761770at2"/>
<feature type="domain" description="TRAP C4-dicarboxylate transport system permease DctM subunit" evidence="8">
    <location>
        <begin position="34"/>
        <end position="437"/>
    </location>
</feature>
<dbReference type="PANTHER" id="PTHR33362:SF2">
    <property type="entry name" value="TRAP TRANSPORTER LARGE PERMEASE PROTEIN"/>
    <property type="match status" value="1"/>
</dbReference>
<dbReference type="EMBL" id="SMJZ01000275">
    <property type="protein sequence ID" value="TDB97030.1"/>
    <property type="molecule type" value="Genomic_DNA"/>
</dbReference>
<evidence type="ECO:0000256" key="5">
    <source>
        <dbReference type="ARBA" id="ARBA00022989"/>
    </source>
</evidence>
<feature type="transmembrane region" description="Helical" evidence="7">
    <location>
        <begin position="369"/>
        <end position="392"/>
    </location>
</feature>
<dbReference type="InterPro" id="IPR010656">
    <property type="entry name" value="DctM"/>
</dbReference>
<reference evidence="9 10" key="1">
    <citation type="submission" date="2019-02" db="EMBL/GenBank/DDBJ databases">
        <title>Draft genome sequences of novel Actinobacteria.</title>
        <authorList>
            <person name="Sahin N."/>
            <person name="Ay H."/>
            <person name="Saygin H."/>
        </authorList>
    </citation>
    <scope>NUCLEOTIDE SEQUENCE [LARGE SCALE GENOMIC DNA]</scope>
    <source>
        <strain evidence="9 10">KC201</strain>
    </source>
</reference>
<organism evidence="9 10">
    <name type="scientific">Nonomuraea longispora</name>
    <dbReference type="NCBI Taxonomy" id="1848320"/>
    <lineage>
        <taxon>Bacteria</taxon>
        <taxon>Bacillati</taxon>
        <taxon>Actinomycetota</taxon>
        <taxon>Actinomycetes</taxon>
        <taxon>Streptosporangiales</taxon>
        <taxon>Streptosporangiaceae</taxon>
        <taxon>Nonomuraea</taxon>
    </lineage>
</organism>
<feature type="transmembrane region" description="Helical" evidence="7">
    <location>
        <begin position="302"/>
        <end position="325"/>
    </location>
</feature>
<evidence type="ECO:0000256" key="4">
    <source>
        <dbReference type="ARBA" id="ARBA00022692"/>
    </source>
</evidence>
<dbReference type="AlphaFoldDB" id="A0A4R4MM70"/>